<evidence type="ECO:0000256" key="2">
    <source>
        <dbReference type="SAM" id="MobiDB-lite"/>
    </source>
</evidence>
<comment type="caution">
    <text evidence="3">The sequence shown here is derived from an EMBL/GenBank/DDBJ whole genome shotgun (WGS) entry which is preliminary data.</text>
</comment>
<evidence type="ECO:0000256" key="1">
    <source>
        <dbReference type="SAM" id="Coils"/>
    </source>
</evidence>
<accession>A0ABD3KUK3</accession>
<feature type="compositionally biased region" description="Basic and acidic residues" evidence="2">
    <location>
        <begin position="353"/>
        <end position="370"/>
    </location>
</feature>
<dbReference type="Proteomes" id="UP001634007">
    <property type="component" value="Unassembled WGS sequence"/>
</dbReference>
<feature type="region of interest" description="Disordered" evidence="2">
    <location>
        <begin position="524"/>
        <end position="563"/>
    </location>
</feature>
<sequence length="1375" mass="153578">MAGDVSLKVEPENVCCRAWKVKYSKLEEKRNALRQAVKLLEQQLDKVQTESLNLKKACDAERARADLEKEEKERALSVRVSLENEVAALKSEIASLRTSVGSDDQDGKEKIKLLEAQVSKGEAEIKRLKELAKKEKTRADSERKNAGSEKRRAEEAWKMLHTEKSKADEERKIYAIEQRKAEESRLQLQNLRKEIDEARSKLVSETLRCEETKKELELEKQRTMKERQRANLEKAKAADQRKLAEDNHRKLMEEKDHAKKLSGEVEEGKKRIEKLQEELHDVMSSIKMSNCPVAGADQKVDFEMARQNDELCKMPNLIFKGEKAAIDVEKQRPSSKKKQKALEMLKGNGQTGEHIKALDDKDSDKSSKLSEKKRRRSGKFQLDHQIHGSGKLLEAPSALPMRDAESTKLKLLKERLKLEKTRAKHAKEVVELEKCRNNLLMQEILRMKMEFGEFSHRLDLLSSFYSPGCGDMPDLEKNARTTGTTGRRQNLCVPESFYVCCQSDNAIFKPSCISVATCDDLRQLPHREVGPPTPRGSSTDFVSGTDSKSELPPRSSNRKKLQRSAINSAMASFSDRELVGSQDRGCIVASSAKLREDNLNQQRTVSTLSNGDTKVRANEKFPEVCDDSVRSPHVGLHGSKVCGQKRKDLLDLIESVDYMSVRSRKLHGILSQQTNEPLNDAGYMLDSKQVEHESRRKKRKVFHEKDIGKGLQHGKRILQNKSNRESEICTEANISGQVPNVLKGGVCFVQREDVGGSFGCNNDRVEIFDTMDGSYMKLLELDDPTDEQRYRRAIGRLVSPALPEMDFEITESSDKEEKDFIHGIVREKENPATSCCLGLVEGRVDSNRLRFIISGDGDKYSFESQHGSAYDTLPKYCVISSDVKEIESIYRIILAIDSCVVRSSLLSHPGWMLQNFLIELRKEENLLQKERVCVLFSLLLVNYSVVASGTSGYSFDGDFFNLVDSFAEHIKSVMSKAETRQLFMELCQVDGLLCLIEDFLVHGKIIFCNSIPSKSSISADRTVEMNLNNVDGLLSSRTASRDLLVAGSIVFASICVADNKIGFSCEASYKICHTNGSNPLLVLSILHVFAYLCGSEYLTSSRYSLLMTVLKSVVMLLEQSNLSVGSQCPLLMGEVGAVVPPCARCPFSIGATSVDDVISQLLERIQKIALCGRLQPVTCEPINSGNTLDNFSAQLDAFEILPEKGDNGVPPIETQIRSAEDLFDLSELLSLVELIAMNAGWESTQSKIIPLLLKFFESPVLESVSAAVIVLVGQLGRLGVKAGGFDDVGVQSLRSSLYSFLRQATTLNMGFSTQTAIATALLRLVPLDFENILQGNASVSQSAPACGVRKWFSSLTREQKTLICNLLQSATVDRI</sequence>
<protein>
    <recommendedName>
        <fullName evidence="5">Maternal effect embryo arrest 22</fullName>
    </recommendedName>
</protein>
<evidence type="ECO:0000313" key="3">
    <source>
        <dbReference type="EMBL" id="KAL3741262.1"/>
    </source>
</evidence>
<proteinExistence type="predicted"/>
<evidence type="ECO:0008006" key="5">
    <source>
        <dbReference type="Google" id="ProtNLM"/>
    </source>
</evidence>
<evidence type="ECO:0000313" key="4">
    <source>
        <dbReference type="Proteomes" id="UP001634007"/>
    </source>
</evidence>
<keyword evidence="4" id="KW-1185">Reference proteome</keyword>
<feature type="region of interest" description="Disordered" evidence="2">
    <location>
        <begin position="328"/>
        <end position="380"/>
    </location>
</feature>
<dbReference type="PANTHER" id="PTHR35480">
    <property type="entry name" value="MATERNAL EFFECT EMBRYO ARREST 22"/>
    <property type="match status" value="1"/>
</dbReference>
<feature type="coiled-coil region" evidence="1">
    <location>
        <begin position="401"/>
        <end position="433"/>
    </location>
</feature>
<feature type="region of interest" description="Disordered" evidence="2">
    <location>
        <begin position="133"/>
        <end position="154"/>
    </location>
</feature>
<feature type="compositionally biased region" description="Polar residues" evidence="2">
    <location>
        <begin position="535"/>
        <end position="546"/>
    </location>
</feature>
<name>A0ABD3KUK3_EUCGL</name>
<feature type="region of interest" description="Disordered" evidence="2">
    <location>
        <begin position="222"/>
        <end position="268"/>
    </location>
</feature>
<keyword evidence="1" id="KW-0175">Coiled coil</keyword>
<organism evidence="3 4">
    <name type="scientific">Eucalyptus globulus</name>
    <name type="common">Tasmanian blue gum</name>
    <dbReference type="NCBI Taxonomy" id="34317"/>
    <lineage>
        <taxon>Eukaryota</taxon>
        <taxon>Viridiplantae</taxon>
        <taxon>Streptophyta</taxon>
        <taxon>Embryophyta</taxon>
        <taxon>Tracheophyta</taxon>
        <taxon>Spermatophyta</taxon>
        <taxon>Magnoliopsida</taxon>
        <taxon>eudicotyledons</taxon>
        <taxon>Gunneridae</taxon>
        <taxon>Pentapetalae</taxon>
        <taxon>rosids</taxon>
        <taxon>malvids</taxon>
        <taxon>Myrtales</taxon>
        <taxon>Myrtaceae</taxon>
        <taxon>Myrtoideae</taxon>
        <taxon>Eucalypteae</taxon>
        <taxon>Eucalyptus</taxon>
    </lineage>
</organism>
<dbReference type="PANTHER" id="PTHR35480:SF1">
    <property type="entry name" value="MATERNAL EFFECT EMBRYO ARREST 22"/>
    <property type="match status" value="1"/>
</dbReference>
<reference evidence="3 4" key="1">
    <citation type="submission" date="2024-11" db="EMBL/GenBank/DDBJ databases">
        <title>Chromosome-level genome assembly of Eucalyptus globulus Labill. provides insights into its genome evolution.</title>
        <authorList>
            <person name="Li X."/>
        </authorList>
    </citation>
    <scope>NUCLEOTIDE SEQUENCE [LARGE SCALE GENOMIC DNA]</scope>
    <source>
        <strain evidence="3">CL2024</strain>
        <tissue evidence="3">Fresh tender leaves</tissue>
    </source>
</reference>
<gene>
    <name evidence="3" type="ORF">ACJRO7_016833</name>
</gene>
<dbReference type="EMBL" id="JBJKBG010000004">
    <property type="protein sequence ID" value="KAL3741262.1"/>
    <property type="molecule type" value="Genomic_DNA"/>
</dbReference>